<dbReference type="Proteomes" id="UP001221411">
    <property type="component" value="Unassembled WGS sequence"/>
</dbReference>
<sequence>MALGPLSARVGPPAAALLACFLAACTPPPPPPSMTTAPPVPTAPPTPAAPSASTSAVATAAPSPSSPPSPEASMPSAWTAQLPAGFTDIDMDGETLCGAFRVANLHVAGLGSLGFVRIHGPNGKVVYEAHGRTDKVGPDTFQQTLGADYCGDLTGDGIPEVVMTESSMGAHCCYTHYVISLVSPPRRILMWEKGDAATTFVPVKYRPGPDWQLQGYSVFWPPFDPDAGDPALSYPAAPVIPAVLSLVNGAYALTSLSFPEAYRRDRDEMHARCSNPSEEMPQDLCDIFTWVDAVALGDWDAERGKVKDPELRKALDRRAAATHKKLLKELGSLESPR</sequence>
<name>A0ABT5ET47_9BACT</name>
<feature type="chain" id="PRO_5045409346" description="VCBS repeat-containing protein" evidence="2">
    <location>
        <begin position="25"/>
        <end position="337"/>
    </location>
</feature>
<evidence type="ECO:0000256" key="1">
    <source>
        <dbReference type="SAM" id="MobiDB-lite"/>
    </source>
</evidence>
<evidence type="ECO:0000313" key="4">
    <source>
        <dbReference type="Proteomes" id="UP001221411"/>
    </source>
</evidence>
<feature type="region of interest" description="Disordered" evidence="1">
    <location>
        <begin position="30"/>
        <end position="76"/>
    </location>
</feature>
<comment type="caution">
    <text evidence="3">The sequence shown here is derived from an EMBL/GenBank/DDBJ whole genome shotgun (WGS) entry which is preliminary data.</text>
</comment>
<feature type="compositionally biased region" description="Pro residues" evidence="1">
    <location>
        <begin position="30"/>
        <end position="48"/>
    </location>
</feature>
<reference evidence="3 4" key="1">
    <citation type="submission" date="2022-11" db="EMBL/GenBank/DDBJ databases">
        <title>Minimal conservation of predation-associated metabolite biosynthetic gene clusters underscores biosynthetic potential of Myxococcota including descriptions for ten novel species: Archangium lansinium sp. nov., Myxococcus landrumus sp. nov., Nannocystis bai.</title>
        <authorList>
            <person name="Ahearne A."/>
            <person name="Stevens C."/>
            <person name="Dowd S."/>
        </authorList>
    </citation>
    <scope>NUCLEOTIDE SEQUENCE [LARGE SCALE GENOMIC DNA]</scope>
    <source>
        <strain evidence="3 4">RJM3</strain>
    </source>
</reference>
<dbReference type="EMBL" id="JAQNDO010000001">
    <property type="protein sequence ID" value="MDC0744639.1"/>
    <property type="molecule type" value="Genomic_DNA"/>
</dbReference>
<gene>
    <name evidence="3" type="ORF">POL67_25125</name>
</gene>
<keyword evidence="4" id="KW-1185">Reference proteome</keyword>
<feature type="signal peptide" evidence="2">
    <location>
        <begin position="1"/>
        <end position="24"/>
    </location>
</feature>
<evidence type="ECO:0000256" key="2">
    <source>
        <dbReference type="SAM" id="SignalP"/>
    </source>
</evidence>
<accession>A0ABT5ET47</accession>
<proteinExistence type="predicted"/>
<organism evidence="3 4">
    <name type="scientific">Polyangium mundeleinium</name>
    <dbReference type="NCBI Taxonomy" id="2995306"/>
    <lineage>
        <taxon>Bacteria</taxon>
        <taxon>Pseudomonadati</taxon>
        <taxon>Myxococcota</taxon>
        <taxon>Polyangia</taxon>
        <taxon>Polyangiales</taxon>
        <taxon>Polyangiaceae</taxon>
        <taxon>Polyangium</taxon>
    </lineage>
</organism>
<evidence type="ECO:0008006" key="5">
    <source>
        <dbReference type="Google" id="ProtNLM"/>
    </source>
</evidence>
<feature type="compositionally biased region" description="Low complexity" evidence="1">
    <location>
        <begin position="49"/>
        <end position="63"/>
    </location>
</feature>
<keyword evidence="2" id="KW-0732">Signal</keyword>
<evidence type="ECO:0000313" key="3">
    <source>
        <dbReference type="EMBL" id="MDC0744639.1"/>
    </source>
</evidence>
<protein>
    <recommendedName>
        <fullName evidence="5">VCBS repeat-containing protein</fullName>
    </recommendedName>
</protein>
<dbReference type="RefSeq" id="WP_271921380.1">
    <property type="nucleotide sequence ID" value="NZ_JAQNDO010000001.1"/>
</dbReference>